<accession>H2J520</accession>
<evidence type="ECO:0000259" key="1">
    <source>
        <dbReference type="Pfam" id="PF00586"/>
    </source>
</evidence>
<evidence type="ECO:0000313" key="2">
    <source>
        <dbReference type="EMBL" id="AEX86037.1"/>
    </source>
</evidence>
<gene>
    <name evidence="2" type="ordered locus">Marpi_1648</name>
</gene>
<protein>
    <submittedName>
        <fullName evidence="2">Selenophosphate synthase-like enzyme</fullName>
    </submittedName>
</protein>
<dbReference type="eggNOG" id="COG2144">
    <property type="taxonomic scope" value="Bacteria"/>
</dbReference>
<dbReference type="InterPro" id="IPR016188">
    <property type="entry name" value="PurM-like_N"/>
</dbReference>
<dbReference type="EMBL" id="CP003257">
    <property type="protein sequence ID" value="AEX86037.1"/>
    <property type="molecule type" value="Genomic_DNA"/>
</dbReference>
<dbReference type="OrthoDB" id="9805740at2"/>
<reference evidence="2 3" key="1">
    <citation type="journal article" date="2012" name="J. Bacteriol.">
        <title>Complete Genome Sequence of the Thermophilic, Piezophilic, Heterotrophic Bacterium Marinitoga piezophila KA3.</title>
        <authorList>
            <person name="Lucas S."/>
            <person name="Han J."/>
            <person name="Lapidus A."/>
            <person name="Cheng J.F."/>
            <person name="Goodwin L.A."/>
            <person name="Pitluck S."/>
            <person name="Peters L."/>
            <person name="Mikhailova N."/>
            <person name="Teshima H."/>
            <person name="Detter J.C."/>
            <person name="Han C."/>
            <person name="Tapia R."/>
            <person name="Land M."/>
            <person name="Hauser L."/>
            <person name="Kyrpides N.C."/>
            <person name="Ivanova N."/>
            <person name="Pagani I."/>
            <person name="Vannier P."/>
            <person name="Oger P."/>
            <person name="Bartlett D.H."/>
            <person name="Noll K.M."/>
            <person name="Woyke T."/>
            <person name="Jebbar M."/>
        </authorList>
    </citation>
    <scope>NUCLEOTIDE SEQUENCE [LARGE SCALE GENOMIC DNA]</scope>
    <source>
        <strain evidence="3">DSM 14283 / JCM 11233 / KA3</strain>
    </source>
</reference>
<dbReference type="STRING" id="443254.Marpi_1648"/>
<feature type="domain" description="PurM-like N-terminal" evidence="1">
    <location>
        <begin position="11"/>
        <end position="121"/>
    </location>
</feature>
<dbReference type="InterPro" id="IPR036921">
    <property type="entry name" value="PurM-like_N_sf"/>
</dbReference>
<dbReference type="Pfam" id="PF00586">
    <property type="entry name" value="AIRS"/>
    <property type="match status" value="1"/>
</dbReference>
<dbReference type="AlphaFoldDB" id="H2J520"/>
<proteinExistence type="predicted"/>
<organism evidence="2 3">
    <name type="scientific">Marinitoga piezophila (strain DSM 14283 / JCM 11233 / KA3)</name>
    <dbReference type="NCBI Taxonomy" id="443254"/>
    <lineage>
        <taxon>Bacteria</taxon>
        <taxon>Thermotogati</taxon>
        <taxon>Thermotogota</taxon>
        <taxon>Thermotogae</taxon>
        <taxon>Petrotogales</taxon>
        <taxon>Petrotogaceae</taxon>
        <taxon>Marinitoga</taxon>
    </lineage>
</organism>
<sequence>MKIKKFRDLTIIDMENKKLVIACDSSGAVGDKEFDIVKTEPEIVGYYATHVAMAEIISYGAKPIVVVNTLSVEMNNTGKKIINGIKKLLKEINIEENIITGSTEENFPTVQTGIGVTIIGITNKGIEFVSNKNDYCVAIGIPRVGEEVLKSRDIVTIKDILKIRNLEFVHEMIPVGSKGITHEIKEIEKSGKYKFVFNKNIKIDLSKSAGPSTCVLVTLKKENIPELKKAISLPVVEIGKLV</sequence>
<dbReference type="KEGG" id="mpz:Marpi_1648"/>
<keyword evidence="3" id="KW-1185">Reference proteome</keyword>
<name>H2J520_MARPK</name>
<dbReference type="RefSeq" id="WP_014297108.1">
    <property type="nucleotide sequence ID" value="NC_016751.1"/>
</dbReference>
<dbReference type="Proteomes" id="UP000007161">
    <property type="component" value="Chromosome"/>
</dbReference>
<dbReference type="HOGENOM" id="CLU_076350_0_0_0"/>
<evidence type="ECO:0000313" key="3">
    <source>
        <dbReference type="Proteomes" id="UP000007161"/>
    </source>
</evidence>
<dbReference type="Gene3D" id="3.30.1330.10">
    <property type="entry name" value="PurM-like, N-terminal domain"/>
    <property type="match status" value="1"/>
</dbReference>
<dbReference type="SUPFAM" id="SSF55326">
    <property type="entry name" value="PurM N-terminal domain-like"/>
    <property type="match status" value="1"/>
</dbReference>
<reference evidence="3" key="2">
    <citation type="submission" date="2012-01" db="EMBL/GenBank/DDBJ databases">
        <title>Complete sequence of chromosome of Marinitoga piezophila KA3.</title>
        <authorList>
            <person name="Lucas S."/>
            <person name="Han J."/>
            <person name="Lapidus A."/>
            <person name="Cheng J.-F."/>
            <person name="Goodwin L."/>
            <person name="Pitluck S."/>
            <person name="Peters L."/>
            <person name="Mikhailova N."/>
            <person name="Teshima H."/>
            <person name="Detter J.C."/>
            <person name="Han C."/>
            <person name="Tapia R."/>
            <person name="Land M."/>
            <person name="Hauser L."/>
            <person name="Kyrpides N."/>
            <person name="Ivanova N."/>
            <person name="Pagani I."/>
            <person name="Jebbar M."/>
            <person name="Vannier P."/>
            <person name="Oger P."/>
            <person name="Cario A."/>
            <person name="Bartlett D."/>
            <person name="Noll K.M."/>
            <person name="Woyke T."/>
        </authorList>
    </citation>
    <scope>NUCLEOTIDE SEQUENCE [LARGE SCALE GENOMIC DNA]</scope>
    <source>
        <strain evidence="3">DSM 14283 / JCM 11233 / KA3</strain>
    </source>
</reference>